<protein>
    <recommendedName>
        <fullName evidence="2 5">Aminoglycoside N(3)-acetyltransferase</fullName>
        <ecNumber evidence="5">2.3.1.-</ecNumber>
    </recommendedName>
</protein>
<proteinExistence type="inferred from homology"/>
<dbReference type="PANTHER" id="PTHR11104:SF0">
    <property type="entry name" value="SPBETA PROPHAGE-DERIVED AMINOGLYCOSIDE N(3')-ACETYLTRANSFERASE-LIKE PROTEIN YOKD"/>
    <property type="match status" value="1"/>
</dbReference>
<dbReference type="KEGG" id="mah:MEALZ_2723"/>
<keyword evidence="4 5" id="KW-0012">Acyltransferase</keyword>
<evidence type="ECO:0000256" key="2">
    <source>
        <dbReference type="ARBA" id="ARBA00012882"/>
    </source>
</evidence>
<accession>G4SYV0</accession>
<keyword evidence="5" id="KW-0046">Antibiotic resistance</keyword>
<comment type="similarity">
    <text evidence="1 5">Belongs to the antibiotic N-acetyltransferase family.</text>
</comment>
<evidence type="ECO:0000256" key="3">
    <source>
        <dbReference type="ARBA" id="ARBA00022679"/>
    </source>
</evidence>
<dbReference type="InterPro" id="IPR028345">
    <property type="entry name" value="Antibiotic_NAT-like"/>
</dbReference>
<reference evidence="7" key="1">
    <citation type="journal article" date="2012" name="J. Bacteriol.">
        <title>Genome sequence of the haloalkaliphilic methanotrophic bacterium Methylomicrobium alcaliphilum 20Z.</title>
        <authorList>
            <person name="Vuilleumier S."/>
            <person name="Khmelenina V.N."/>
            <person name="Bringel F."/>
            <person name="Reshetnikov A.S."/>
            <person name="Lajus A."/>
            <person name="Mangenot S."/>
            <person name="Rouy Z."/>
            <person name="Op den Camp H.J."/>
            <person name="Jetten M.S."/>
            <person name="Dispirito A.A."/>
            <person name="Dunfield P."/>
            <person name="Klotz M.G."/>
            <person name="Semrau J.D."/>
            <person name="Stein L.Y."/>
            <person name="Barbe V."/>
            <person name="Medigue C."/>
            <person name="Trotsenko Y.A."/>
            <person name="Kalyuzhnaya M.G."/>
        </authorList>
    </citation>
    <scope>NUCLEOTIDE SEQUENCE [LARGE SCALE GENOMIC DNA]</scope>
    <source>
        <strain evidence="7">DSM 19304 / NCIMB 14124 / VKM B-2133 / 20Z</strain>
    </source>
</reference>
<evidence type="ECO:0000256" key="5">
    <source>
        <dbReference type="RuleBase" id="RU365031"/>
    </source>
</evidence>
<keyword evidence="7" id="KW-1185">Reference proteome</keyword>
<dbReference type="SUPFAM" id="SSF110710">
    <property type="entry name" value="TTHA0583/YokD-like"/>
    <property type="match status" value="1"/>
</dbReference>
<dbReference type="InterPro" id="IPR003679">
    <property type="entry name" value="Amioglycoside_AcTrfase"/>
</dbReference>
<dbReference type="GO" id="GO:0046677">
    <property type="term" value="P:response to antibiotic"/>
    <property type="evidence" value="ECO:0007669"/>
    <property type="project" value="UniProtKB-KW"/>
</dbReference>
<organism evidence="6 7">
    <name type="scientific">Methylotuvimicrobium alcaliphilum (strain DSM 19304 / NCIMB 14124 / VKM B-2133 / 20Z)</name>
    <name type="common">Methylomicrobium alcaliphilum</name>
    <dbReference type="NCBI Taxonomy" id="1091494"/>
    <lineage>
        <taxon>Bacteria</taxon>
        <taxon>Pseudomonadati</taxon>
        <taxon>Pseudomonadota</taxon>
        <taxon>Gammaproteobacteria</taxon>
        <taxon>Methylococcales</taxon>
        <taxon>Methylococcaceae</taxon>
        <taxon>Methylotuvimicrobium</taxon>
    </lineage>
</organism>
<dbReference type="STRING" id="1091494.MEALZ_2723"/>
<dbReference type="EC" id="2.3.1.-" evidence="5"/>
<comment type="catalytic activity">
    <reaction evidence="5">
        <text>a 2-deoxystreptamine antibiotic + acetyl-CoA = an N(3)-acetyl-2-deoxystreptamine antibiotic + CoA + H(+)</text>
        <dbReference type="Rhea" id="RHEA:12665"/>
        <dbReference type="ChEBI" id="CHEBI:15378"/>
        <dbReference type="ChEBI" id="CHEBI:57287"/>
        <dbReference type="ChEBI" id="CHEBI:57288"/>
        <dbReference type="ChEBI" id="CHEBI:57921"/>
        <dbReference type="ChEBI" id="CHEBI:77452"/>
        <dbReference type="EC" id="2.3.1.81"/>
    </reaction>
</comment>
<evidence type="ECO:0000313" key="7">
    <source>
        <dbReference type="Proteomes" id="UP000008315"/>
    </source>
</evidence>
<keyword evidence="3 5" id="KW-0808">Transferase</keyword>
<dbReference type="Proteomes" id="UP000008315">
    <property type="component" value="Chromosome"/>
</dbReference>
<dbReference type="HOGENOM" id="CLU_893208_0_0_6"/>
<gene>
    <name evidence="6" type="ordered locus">MEALZ_2723</name>
</gene>
<sequence>MSYKKEDLCNALNKLGLETGDCLMVHSSWLPLNGFKGRPVDMVSALKDVAGQSGILIMPTLTYQNKSSRDFLLSSTPMDVTRSPSMMGLLSEVFRRGKDVTRSLSPTHPLAVWGDKRDEFVQGHESCLVPFGVGSPFEKLLQCNGKILTIDAPFATITFTHYLEDRIASFLPFPLYDPSPMTGQVIDYDKKLLEVQVNVISEIANSARCEQRLVDRLNRCGAMKHKRIGNTHLMLIECKTMADCVDDMVKEGEVFFDLSCER</sequence>
<evidence type="ECO:0000256" key="4">
    <source>
        <dbReference type="ARBA" id="ARBA00023315"/>
    </source>
</evidence>
<name>G4SYV0_META2</name>
<dbReference type="GO" id="GO:0046353">
    <property type="term" value="F:aminoglycoside 3-N-acetyltransferase activity"/>
    <property type="evidence" value="ECO:0007669"/>
    <property type="project" value="UniProtKB-EC"/>
</dbReference>
<dbReference type="Pfam" id="PF02522">
    <property type="entry name" value="Antibiotic_NAT"/>
    <property type="match status" value="1"/>
</dbReference>
<evidence type="ECO:0000256" key="1">
    <source>
        <dbReference type="ARBA" id="ARBA00006383"/>
    </source>
</evidence>
<dbReference type="EMBL" id="FO082060">
    <property type="protein sequence ID" value="CCE24397.1"/>
    <property type="molecule type" value="Genomic_DNA"/>
</dbReference>
<dbReference type="PATRIC" id="fig|271065.3.peg.2795"/>
<dbReference type="AlphaFoldDB" id="G4SYV0"/>
<dbReference type="PANTHER" id="PTHR11104">
    <property type="entry name" value="AMINOGLYCOSIDE N3-ACETYLTRANSFERASE"/>
    <property type="match status" value="1"/>
</dbReference>
<evidence type="ECO:0000313" key="6">
    <source>
        <dbReference type="EMBL" id="CCE24397.1"/>
    </source>
</evidence>